<evidence type="ECO:0000313" key="1">
    <source>
        <dbReference type="EMBL" id="RAO78766.1"/>
    </source>
</evidence>
<name>A0A328PGK3_9EURY</name>
<dbReference type="Proteomes" id="UP000249782">
    <property type="component" value="Unassembled WGS sequence"/>
</dbReference>
<organism evidence="1 2">
    <name type="scientific">Methanothermobacter tenebrarum</name>
    <dbReference type="NCBI Taxonomy" id="680118"/>
    <lineage>
        <taxon>Archaea</taxon>
        <taxon>Methanobacteriati</taxon>
        <taxon>Methanobacteriota</taxon>
        <taxon>Methanomada group</taxon>
        <taxon>Methanobacteria</taxon>
        <taxon>Methanobacteriales</taxon>
        <taxon>Methanobacteriaceae</taxon>
        <taxon>Methanothermobacter</taxon>
    </lineage>
</organism>
<comment type="caution">
    <text evidence="1">The sequence shown here is derived from an EMBL/GenBank/DDBJ whole genome shotgun (WGS) entry which is preliminary data.</text>
</comment>
<evidence type="ECO:0000313" key="2">
    <source>
        <dbReference type="Proteomes" id="UP000249782"/>
    </source>
</evidence>
<dbReference type="Pfam" id="PF04467">
    <property type="entry name" value="DUF483"/>
    <property type="match status" value="1"/>
</dbReference>
<protein>
    <submittedName>
        <fullName evidence="1">DUF483 domain-containing protein</fullName>
    </submittedName>
</protein>
<keyword evidence="2" id="KW-1185">Reference proteome</keyword>
<dbReference type="AlphaFoldDB" id="A0A328PGK3"/>
<proteinExistence type="predicted"/>
<dbReference type="EMBL" id="QLOE01000008">
    <property type="protein sequence ID" value="RAO78766.1"/>
    <property type="molecule type" value="Genomic_DNA"/>
</dbReference>
<sequence length="192" mass="22767">MLLEEIYKRIIKLRKNRCQDGPKSICRVDEFYFSQLMARLEKEIEIVNRYNPPTRPALDPLVSTELGIYRGDDYQIGRLLGYPECCMKSFSEETRFAIDKKHLKELDEMEFPEDAYALILPSGFIPCSLKCPKAWENKLIAYVNSKEYQMILELEEELKRELPHFHLGYNEYYEKLPIKKKRIVKSSSTDRL</sequence>
<dbReference type="InterPro" id="IPR007556">
    <property type="entry name" value="DUF483"/>
</dbReference>
<reference evidence="1 2" key="1">
    <citation type="submission" date="2018-06" db="EMBL/GenBank/DDBJ databases">
        <title>Draft genome sequence of hyperthermophilic methanogen Methanothermobacter tenebrarum sp. MCM-B 1447.</title>
        <authorList>
            <person name="Pore S.D."/>
            <person name="Dagar S."/>
            <person name="Dhakephalkar P.K."/>
        </authorList>
    </citation>
    <scope>NUCLEOTIDE SEQUENCE [LARGE SCALE GENOMIC DNA]</scope>
    <source>
        <strain evidence="1 2">MCM B 1447</strain>
    </source>
</reference>
<accession>A0A328PGK3</accession>
<gene>
    <name evidence="1" type="ORF">DPC56_06570</name>
</gene>